<evidence type="ECO:0000256" key="1">
    <source>
        <dbReference type="SAM" id="MobiDB-lite"/>
    </source>
</evidence>
<dbReference type="HOGENOM" id="CLU_038702_0_0_1"/>
<keyword evidence="4" id="KW-1185">Reference proteome</keyword>
<organism evidence="3 4">
    <name type="scientific">Dothistroma septosporum (strain NZE10 / CBS 128990)</name>
    <name type="common">Red band needle blight fungus</name>
    <name type="synonym">Mycosphaerella pini</name>
    <dbReference type="NCBI Taxonomy" id="675120"/>
    <lineage>
        <taxon>Eukaryota</taxon>
        <taxon>Fungi</taxon>
        <taxon>Dikarya</taxon>
        <taxon>Ascomycota</taxon>
        <taxon>Pezizomycotina</taxon>
        <taxon>Dothideomycetes</taxon>
        <taxon>Dothideomycetidae</taxon>
        <taxon>Mycosphaerellales</taxon>
        <taxon>Mycosphaerellaceae</taxon>
        <taxon>Dothistroma</taxon>
    </lineage>
</organism>
<evidence type="ECO:0000313" key="4">
    <source>
        <dbReference type="Proteomes" id="UP000016933"/>
    </source>
</evidence>
<dbReference type="Proteomes" id="UP000016933">
    <property type="component" value="Unassembled WGS sequence"/>
</dbReference>
<dbReference type="eggNOG" id="ENOG502RKEQ">
    <property type="taxonomic scope" value="Eukaryota"/>
</dbReference>
<reference evidence="3 4" key="2">
    <citation type="journal article" date="2012" name="PLoS Pathog.">
        <title>Diverse lifestyles and strategies of plant pathogenesis encoded in the genomes of eighteen Dothideomycetes fungi.</title>
        <authorList>
            <person name="Ohm R.A."/>
            <person name="Feau N."/>
            <person name="Henrissat B."/>
            <person name="Schoch C.L."/>
            <person name="Horwitz B.A."/>
            <person name="Barry K.W."/>
            <person name="Condon B.J."/>
            <person name="Copeland A.C."/>
            <person name="Dhillon B."/>
            <person name="Glaser F."/>
            <person name="Hesse C.N."/>
            <person name="Kosti I."/>
            <person name="LaButti K."/>
            <person name="Lindquist E.A."/>
            <person name="Lucas S."/>
            <person name="Salamov A.A."/>
            <person name="Bradshaw R.E."/>
            <person name="Ciuffetti L."/>
            <person name="Hamelin R.C."/>
            <person name="Kema G.H.J."/>
            <person name="Lawrence C."/>
            <person name="Scott J.A."/>
            <person name="Spatafora J.W."/>
            <person name="Turgeon B.G."/>
            <person name="de Wit P.J.G.M."/>
            <person name="Zhong S."/>
            <person name="Goodwin S.B."/>
            <person name="Grigoriev I.V."/>
        </authorList>
    </citation>
    <scope>NUCLEOTIDE SEQUENCE [LARGE SCALE GENOMIC DNA]</scope>
    <source>
        <strain evidence="4">NZE10 / CBS 128990</strain>
    </source>
</reference>
<proteinExistence type="predicted"/>
<dbReference type="AlphaFoldDB" id="N1PLQ5"/>
<dbReference type="OMA" id="RECIATY"/>
<dbReference type="OrthoDB" id="3932126at2759"/>
<evidence type="ECO:0000313" key="3">
    <source>
        <dbReference type="EMBL" id="EME42221.1"/>
    </source>
</evidence>
<feature type="compositionally biased region" description="Polar residues" evidence="1">
    <location>
        <begin position="468"/>
        <end position="490"/>
    </location>
</feature>
<feature type="transmembrane region" description="Helical" evidence="2">
    <location>
        <begin position="194"/>
        <end position="217"/>
    </location>
</feature>
<reference evidence="4" key="1">
    <citation type="journal article" date="2012" name="PLoS Genet.">
        <title>The genomes of the fungal plant pathogens Cladosporium fulvum and Dothistroma septosporum reveal adaptation to different hosts and lifestyles but also signatures of common ancestry.</title>
        <authorList>
            <person name="de Wit P.J.G.M."/>
            <person name="van der Burgt A."/>
            <person name="Oekmen B."/>
            <person name="Stergiopoulos I."/>
            <person name="Abd-Elsalam K.A."/>
            <person name="Aerts A.L."/>
            <person name="Bahkali A.H."/>
            <person name="Beenen H.G."/>
            <person name="Chettri P."/>
            <person name="Cox M.P."/>
            <person name="Datema E."/>
            <person name="de Vries R.P."/>
            <person name="Dhillon B."/>
            <person name="Ganley A.R."/>
            <person name="Griffiths S.A."/>
            <person name="Guo Y."/>
            <person name="Hamelin R.C."/>
            <person name="Henrissat B."/>
            <person name="Kabir M.S."/>
            <person name="Jashni M.K."/>
            <person name="Kema G."/>
            <person name="Klaubauf S."/>
            <person name="Lapidus A."/>
            <person name="Levasseur A."/>
            <person name="Lindquist E."/>
            <person name="Mehrabi R."/>
            <person name="Ohm R.A."/>
            <person name="Owen T.J."/>
            <person name="Salamov A."/>
            <person name="Schwelm A."/>
            <person name="Schijlen E."/>
            <person name="Sun H."/>
            <person name="van den Burg H.A."/>
            <person name="van Ham R.C.H.J."/>
            <person name="Zhang S."/>
            <person name="Goodwin S.B."/>
            <person name="Grigoriev I.V."/>
            <person name="Collemare J."/>
            <person name="Bradshaw R.E."/>
        </authorList>
    </citation>
    <scope>NUCLEOTIDE SEQUENCE [LARGE SCALE GENOMIC DNA]</scope>
    <source>
        <strain evidence="4">NZE10 / CBS 128990</strain>
    </source>
</reference>
<evidence type="ECO:0000256" key="2">
    <source>
        <dbReference type="SAM" id="Phobius"/>
    </source>
</evidence>
<keyword evidence="2" id="KW-0812">Transmembrane</keyword>
<dbReference type="EMBL" id="KB446541">
    <property type="protein sequence ID" value="EME42221.1"/>
    <property type="molecule type" value="Genomic_DNA"/>
</dbReference>
<feature type="compositionally biased region" description="Basic and acidic residues" evidence="1">
    <location>
        <begin position="225"/>
        <end position="238"/>
    </location>
</feature>
<dbReference type="STRING" id="675120.N1PLQ5"/>
<feature type="region of interest" description="Disordered" evidence="1">
    <location>
        <begin position="466"/>
        <end position="530"/>
    </location>
</feature>
<sequence>MQSTRTKKRQAAGRNEVDLWDDFWTAVSAAFAEHQQMATSVSVSVSVSAQSATQRMVSTNSSAHAAQAPTTTLTVTISTTILSTTFITAPIPQSTGLDGKQLPTLTPARPTTFETASSFASRSPPPTWTSTIVASGATGTSLQAPISPTATRGFQTDSPSSVTTSAGALATDAANATTTSTIGASAGHSEQKKAIVGGLSASIAGLLLIGVVICLLLRRRRPRTESKDFGDWSSEKGTRPPSTLVRKWTGGLVAAVGRRSPKQTPERPMSMVTVSVDEDHRIIRMNTKHWVRPYAPGAGEGYRESAPPGELRVVNPDPSRPASPARLLSDSASSFMKKQRTGLTGLVFGTSRPLTSQRQYPLSASQMPPAIRVVDPALSRECIATYEHTPSFRSYPSVSSVPIVQPYTVDDPSLTPPQEDGGQLGTPNAATPTDNKRPSLAALQGAAGSASRTLSHLSSRLLHPFWSKPSTPAVQRNSHYSTSTELSASSRRSDPFDLDAPSVMHPSPNPNGGGKYGPSADGNWTVYEGT</sequence>
<protein>
    <recommendedName>
        <fullName evidence="5">Mid2 domain-containing protein</fullName>
    </recommendedName>
</protein>
<evidence type="ECO:0008006" key="5">
    <source>
        <dbReference type="Google" id="ProtNLM"/>
    </source>
</evidence>
<accession>N1PLQ5</accession>
<keyword evidence="2" id="KW-1133">Transmembrane helix</keyword>
<name>N1PLQ5_DOTSN</name>
<feature type="region of interest" description="Disordered" evidence="1">
    <location>
        <begin position="225"/>
        <end position="244"/>
    </location>
</feature>
<keyword evidence="2" id="KW-0472">Membrane</keyword>
<feature type="region of interest" description="Disordered" evidence="1">
    <location>
        <begin position="406"/>
        <end position="437"/>
    </location>
</feature>
<gene>
    <name evidence="3" type="ORF">DOTSEDRAFT_73139</name>
</gene>